<reference evidence="2" key="1">
    <citation type="submission" date="2017-01" db="EMBL/GenBank/DDBJ databases">
        <authorList>
            <person name="Varghese N."/>
            <person name="Submissions S."/>
        </authorList>
    </citation>
    <scope>NUCLEOTIDE SEQUENCE [LARGE SCALE GENOMIC DNA]</scope>
    <source>
        <strain evidence="2">DSM 19945</strain>
    </source>
</reference>
<dbReference type="AlphaFoldDB" id="A0A1N7PJV6"/>
<evidence type="ECO:0000313" key="2">
    <source>
        <dbReference type="Proteomes" id="UP000186221"/>
    </source>
</evidence>
<dbReference type="EMBL" id="FTOG01000010">
    <property type="protein sequence ID" value="SIT10659.1"/>
    <property type="molecule type" value="Genomic_DNA"/>
</dbReference>
<sequence length="232" mass="24279">MKTIWVIQHTQAEYLGLIEDHLEGRNLRFRYFRPFVAGGSLPEGTAADGLILLGAGPYGVVSGHILPSLGPELRLAQAFLQAGKPVVGFGLGALILAVAGGGGAEEAPLRFEVADAEITGLGPAAPQRMPLACYLRDRPVLGPGMAPVMAGSEGEMLGFTVGENSLGLLGHPGMKRGMAEDLIMEFSETPEATVEALDALGMAQREIAESLGPFMVALIAQTGWMSPSATQR</sequence>
<keyword evidence="1" id="KW-0315">Glutamine amidotransferase</keyword>
<proteinExistence type="predicted"/>
<dbReference type="Gene3D" id="3.40.50.880">
    <property type="match status" value="1"/>
</dbReference>
<dbReference type="STRING" id="453582.SAMN05421580_11054"/>
<gene>
    <name evidence="1" type="ORF">SAMN05421580_11054</name>
</gene>
<dbReference type="Proteomes" id="UP000186221">
    <property type="component" value="Unassembled WGS sequence"/>
</dbReference>
<dbReference type="InterPro" id="IPR029062">
    <property type="entry name" value="Class_I_gatase-like"/>
</dbReference>
<dbReference type="RefSeq" id="WP_076485791.1">
    <property type="nucleotide sequence ID" value="NZ_FTOG01000010.1"/>
</dbReference>
<name>A0A1N7PJV6_9RHOB</name>
<organism evidence="1 2">
    <name type="scientific">Rhodobacter aestuarii</name>
    <dbReference type="NCBI Taxonomy" id="453582"/>
    <lineage>
        <taxon>Bacteria</taxon>
        <taxon>Pseudomonadati</taxon>
        <taxon>Pseudomonadota</taxon>
        <taxon>Alphaproteobacteria</taxon>
        <taxon>Rhodobacterales</taxon>
        <taxon>Rhodobacter group</taxon>
        <taxon>Rhodobacter</taxon>
    </lineage>
</organism>
<dbReference type="OrthoDB" id="9794816at2"/>
<keyword evidence="1" id="KW-0808">Transferase</keyword>
<protein>
    <submittedName>
        <fullName evidence="1">GMP synthase-Glutamine amidotransferase</fullName>
    </submittedName>
</protein>
<accession>A0A1N7PJV6</accession>
<dbReference type="SUPFAM" id="SSF52317">
    <property type="entry name" value="Class I glutamine amidotransferase-like"/>
    <property type="match status" value="1"/>
</dbReference>
<dbReference type="GO" id="GO:0016740">
    <property type="term" value="F:transferase activity"/>
    <property type="evidence" value="ECO:0007669"/>
    <property type="project" value="UniProtKB-KW"/>
</dbReference>
<evidence type="ECO:0000313" key="1">
    <source>
        <dbReference type="EMBL" id="SIT10659.1"/>
    </source>
</evidence>
<keyword evidence="2" id="KW-1185">Reference proteome</keyword>